<dbReference type="GO" id="GO:0004325">
    <property type="term" value="F:ferrochelatase activity"/>
    <property type="evidence" value="ECO:0007669"/>
    <property type="project" value="UniProtKB-UniRule"/>
</dbReference>
<dbReference type="PROSITE" id="PS00534">
    <property type="entry name" value="FERROCHELATASE"/>
    <property type="match status" value="1"/>
</dbReference>
<comment type="subcellular location">
    <subcellularLocation>
        <location evidence="9 10">Cytoplasm</location>
    </subcellularLocation>
</comment>
<dbReference type="NCBIfam" id="TIGR00109">
    <property type="entry name" value="hemH"/>
    <property type="match status" value="1"/>
</dbReference>
<evidence type="ECO:0000256" key="3">
    <source>
        <dbReference type="ARBA" id="ARBA00022723"/>
    </source>
</evidence>
<evidence type="ECO:0000256" key="6">
    <source>
        <dbReference type="ARBA" id="ARBA00023239"/>
    </source>
</evidence>
<dbReference type="HAMAP" id="MF_00323">
    <property type="entry name" value="Ferrochelatase"/>
    <property type="match status" value="1"/>
</dbReference>
<keyword evidence="5 9" id="KW-0350">Heme biosynthesis</keyword>
<evidence type="ECO:0000256" key="5">
    <source>
        <dbReference type="ARBA" id="ARBA00023133"/>
    </source>
</evidence>
<keyword evidence="4 9" id="KW-0408">Iron</keyword>
<evidence type="ECO:0000256" key="9">
    <source>
        <dbReference type="HAMAP-Rule" id="MF_00323"/>
    </source>
</evidence>
<dbReference type="FunFam" id="3.40.50.1400:FF:000002">
    <property type="entry name" value="Ferrochelatase"/>
    <property type="match status" value="1"/>
</dbReference>
<keyword evidence="12" id="KW-1185">Reference proteome</keyword>
<comment type="function">
    <text evidence="9 10">Catalyzes the ferrous insertion into protoporphyrin IX.</text>
</comment>
<dbReference type="GO" id="GO:0046872">
    <property type="term" value="F:metal ion binding"/>
    <property type="evidence" value="ECO:0007669"/>
    <property type="project" value="UniProtKB-KW"/>
</dbReference>
<feature type="binding site" evidence="9">
    <location>
        <position position="202"/>
    </location>
    <ligand>
        <name>Fe(2+)</name>
        <dbReference type="ChEBI" id="CHEBI:29033"/>
    </ligand>
</feature>
<dbReference type="Gene3D" id="3.40.50.1400">
    <property type="match status" value="2"/>
</dbReference>
<dbReference type="InterPro" id="IPR019772">
    <property type="entry name" value="Ferrochelatase_AS"/>
</dbReference>
<evidence type="ECO:0000256" key="2">
    <source>
        <dbReference type="ARBA" id="ARBA00022490"/>
    </source>
</evidence>
<comment type="catalytic activity">
    <reaction evidence="8">
        <text>Fe-coproporphyrin III + 2 H(+) = coproporphyrin III + Fe(2+)</text>
        <dbReference type="Rhea" id="RHEA:49572"/>
        <dbReference type="ChEBI" id="CHEBI:15378"/>
        <dbReference type="ChEBI" id="CHEBI:29033"/>
        <dbReference type="ChEBI" id="CHEBI:68438"/>
        <dbReference type="ChEBI" id="CHEBI:131725"/>
        <dbReference type="EC" id="4.99.1.9"/>
    </reaction>
    <physiologicalReaction direction="right-to-left" evidence="8">
        <dbReference type="Rhea" id="RHEA:49574"/>
    </physiologicalReaction>
</comment>
<dbReference type="AlphaFoldDB" id="A0A8S0XHY0"/>
<proteinExistence type="inferred from homology"/>
<evidence type="ECO:0000313" key="11">
    <source>
        <dbReference type="EMBL" id="CAA9890133.1"/>
    </source>
</evidence>
<evidence type="ECO:0000256" key="8">
    <source>
        <dbReference type="ARBA" id="ARBA00024536"/>
    </source>
</evidence>
<comment type="similarity">
    <text evidence="1 9 10">Belongs to the ferrochelatase family.</text>
</comment>
<sequence>MSTKIVEGARKTGVILANLGSPAAPTNSAVRHFLKEFLWDPRVVNLPRPLWWVILHFFVLPFRPRRSVKAYRKIWDKKGSPLVFLTRQLTQGVADKLNAQGITTDYVMRYGEPSMATRLRAFKKDGIDNLIVLPLYPQYSSTTTASIYDDMVKELNQWRHLPNIHFISDYHQDSGYINAIADSIERVWREHGKNELLLMSFHGLPDRLTKWGDPYFHQCHKTAALIAEKLGLDQKQWMIVFQSRFGKAQWLKPYCLDILQNLPAQGIKRVDIVCPGFAVDCLETLEEIALVNKSVFIKSGGISYHYIPALNDSESHVKAIVKLLEQKL</sequence>
<keyword evidence="6 9" id="KW-0456">Lyase</keyword>
<feature type="binding site" evidence="9">
    <location>
        <position position="283"/>
    </location>
    <ligand>
        <name>Fe(2+)</name>
        <dbReference type="ChEBI" id="CHEBI:29033"/>
    </ligand>
</feature>
<dbReference type="Pfam" id="PF00762">
    <property type="entry name" value="Ferrochelatase"/>
    <property type="match status" value="1"/>
</dbReference>
<reference evidence="11 12" key="1">
    <citation type="submission" date="2020-02" db="EMBL/GenBank/DDBJ databases">
        <authorList>
            <person name="Hogendoorn C."/>
        </authorList>
    </citation>
    <scope>NUCLEOTIDE SEQUENCE [LARGE SCALE GENOMIC DNA]</scope>
    <source>
        <strain evidence="11">METHB21</strain>
    </source>
</reference>
<dbReference type="RefSeq" id="WP_425484243.1">
    <property type="nucleotide sequence ID" value="NZ_CADCXN010000046.1"/>
</dbReference>
<organism evidence="11 12">
    <name type="scientific">Candidatus Methylobacter favarea</name>
    <dbReference type="NCBI Taxonomy" id="2707345"/>
    <lineage>
        <taxon>Bacteria</taxon>
        <taxon>Pseudomonadati</taxon>
        <taxon>Pseudomonadota</taxon>
        <taxon>Gammaproteobacteria</taxon>
        <taxon>Methylococcales</taxon>
        <taxon>Methylococcaceae</taxon>
        <taxon>Methylobacter</taxon>
    </lineage>
</organism>
<dbReference type="GO" id="GO:0005737">
    <property type="term" value="C:cytoplasm"/>
    <property type="evidence" value="ECO:0007669"/>
    <property type="project" value="UniProtKB-SubCell"/>
</dbReference>
<comment type="caution">
    <text evidence="11">The sequence shown here is derived from an EMBL/GenBank/DDBJ whole genome shotgun (WGS) entry which is preliminary data.</text>
</comment>
<accession>A0A8S0XHY0</accession>
<dbReference type="CDD" id="cd03411">
    <property type="entry name" value="Ferrochelatase_N"/>
    <property type="match status" value="1"/>
</dbReference>
<dbReference type="Proteomes" id="UP000494216">
    <property type="component" value="Unassembled WGS sequence"/>
</dbReference>
<dbReference type="EC" id="4.98.1.1" evidence="9 10"/>
<comment type="catalytic activity">
    <reaction evidence="9 10">
        <text>heme b + 2 H(+) = protoporphyrin IX + Fe(2+)</text>
        <dbReference type="Rhea" id="RHEA:22584"/>
        <dbReference type="ChEBI" id="CHEBI:15378"/>
        <dbReference type="ChEBI" id="CHEBI:29033"/>
        <dbReference type="ChEBI" id="CHEBI:57306"/>
        <dbReference type="ChEBI" id="CHEBI:60344"/>
        <dbReference type="EC" id="4.98.1.1"/>
    </reaction>
</comment>
<dbReference type="GO" id="GO:0006783">
    <property type="term" value="P:heme biosynthetic process"/>
    <property type="evidence" value="ECO:0007669"/>
    <property type="project" value="UniProtKB-UniRule"/>
</dbReference>
<dbReference type="PANTHER" id="PTHR11108">
    <property type="entry name" value="FERROCHELATASE"/>
    <property type="match status" value="1"/>
</dbReference>
<dbReference type="InterPro" id="IPR001015">
    <property type="entry name" value="Ferrochelatase"/>
</dbReference>
<keyword evidence="7 9" id="KW-0627">Porphyrin biosynthesis</keyword>
<dbReference type="SUPFAM" id="SSF53800">
    <property type="entry name" value="Chelatase"/>
    <property type="match status" value="1"/>
</dbReference>
<keyword evidence="2 9" id="KW-0963">Cytoplasm</keyword>
<dbReference type="InterPro" id="IPR033659">
    <property type="entry name" value="Ferrochelatase_N"/>
</dbReference>
<name>A0A8S0XHY0_9GAMM</name>
<comment type="pathway">
    <text evidence="9 10">Porphyrin-containing compound metabolism; protoheme biosynthesis; protoheme from protoporphyrin-IX: step 1/1.</text>
</comment>
<dbReference type="InterPro" id="IPR033644">
    <property type="entry name" value="Ferrochelatase_C"/>
</dbReference>
<evidence type="ECO:0000256" key="1">
    <source>
        <dbReference type="ARBA" id="ARBA00007718"/>
    </source>
</evidence>
<evidence type="ECO:0000256" key="4">
    <source>
        <dbReference type="ARBA" id="ARBA00023004"/>
    </source>
</evidence>
<evidence type="ECO:0000313" key="12">
    <source>
        <dbReference type="Proteomes" id="UP000494216"/>
    </source>
</evidence>
<gene>
    <name evidence="9 11" type="primary">hemH</name>
    <name evidence="11" type="ORF">METHB2_190020</name>
</gene>
<evidence type="ECO:0000256" key="7">
    <source>
        <dbReference type="ARBA" id="ARBA00023244"/>
    </source>
</evidence>
<dbReference type="CDD" id="cd00419">
    <property type="entry name" value="Ferrochelatase_C"/>
    <property type="match status" value="1"/>
</dbReference>
<dbReference type="EMBL" id="CADCXN010000046">
    <property type="protein sequence ID" value="CAA9890133.1"/>
    <property type="molecule type" value="Genomic_DNA"/>
</dbReference>
<keyword evidence="3 9" id="KW-0479">Metal-binding</keyword>
<dbReference type="PANTHER" id="PTHR11108:SF1">
    <property type="entry name" value="FERROCHELATASE, MITOCHONDRIAL"/>
    <property type="match status" value="1"/>
</dbReference>
<evidence type="ECO:0000256" key="10">
    <source>
        <dbReference type="RuleBase" id="RU000607"/>
    </source>
</evidence>
<protein>
    <recommendedName>
        <fullName evidence="9 10">Ferrochelatase</fullName>
        <ecNumber evidence="9 10">4.98.1.1</ecNumber>
    </recommendedName>
    <alternativeName>
        <fullName evidence="9">Heme synthase</fullName>
    </alternativeName>
    <alternativeName>
        <fullName evidence="9">Protoheme ferro-lyase</fullName>
    </alternativeName>
</protein>